<name>A0AAV4GPP5_9GAST</name>
<reference evidence="2 3" key="1">
    <citation type="journal article" date="2021" name="Elife">
        <title>Chloroplast acquisition without the gene transfer in kleptoplastic sea slugs, Plakobranchus ocellatus.</title>
        <authorList>
            <person name="Maeda T."/>
            <person name="Takahashi S."/>
            <person name="Yoshida T."/>
            <person name="Shimamura S."/>
            <person name="Takaki Y."/>
            <person name="Nagai Y."/>
            <person name="Toyoda A."/>
            <person name="Suzuki Y."/>
            <person name="Arimoto A."/>
            <person name="Ishii H."/>
            <person name="Satoh N."/>
            <person name="Nishiyama T."/>
            <person name="Hasebe M."/>
            <person name="Maruyama T."/>
            <person name="Minagawa J."/>
            <person name="Obokata J."/>
            <person name="Shigenobu S."/>
        </authorList>
    </citation>
    <scope>NUCLEOTIDE SEQUENCE [LARGE SCALE GENOMIC DNA]</scope>
</reference>
<keyword evidence="3" id="KW-1185">Reference proteome</keyword>
<organism evidence="2 3">
    <name type="scientific">Elysia marginata</name>
    <dbReference type="NCBI Taxonomy" id="1093978"/>
    <lineage>
        <taxon>Eukaryota</taxon>
        <taxon>Metazoa</taxon>
        <taxon>Spiralia</taxon>
        <taxon>Lophotrochozoa</taxon>
        <taxon>Mollusca</taxon>
        <taxon>Gastropoda</taxon>
        <taxon>Heterobranchia</taxon>
        <taxon>Euthyneura</taxon>
        <taxon>Panpulmonata</taxon>
        <taxon>Sacoglossa</taxon>
        <taxon>Placobranchoidea</taxon>
        <taxon>Plakobranchidae</taxon>
        <taxon>Elysia</taxon>
    </lineage>
</organism>
<feature type="coiled-coil region" evidence="1">
    <location>
        <begin position="8"/>
        <end position="35"/>
    </location>
</feature>
<comment type="caution">
    <text evidence="2">The sequence shown here is derived from an EMBL/GenBank/DDBJ whole genome shotgun (WGS) entry which is preliminary data.</text>
</comment>
<dbReference type="EMBL" id="BMAT01012169">
    <property type="protein sequence ID" value="GFR87251.1"/>
    <property type="molecule type" value="Genomic_DNA"/>
</dbReference>
<dbReference type="Proteomes" id="UP000762676">
    <property type="component" value="Unassembled WGS sequence"/>
</dbReference>
<protein>
    <submittedName>
        <fullName evidence="2">Uncharacterized protein</fullName>
    </submittedName>
</protein>
<evidence type="ECO:0000313" key="2">
    <source>
        <dbReference type="EMBL" id="GFR87251.1"/>
    </source>
</evidence>
<evidence type="ECO:0000313" key="3">
    <source>
        <dbReference type="Proteomes" id="UP000762676"/>
    </source>
</evidence>
<gene>
    <name evidence="2" type="ORF">ElyMa_006071300</name>
</gene>
<dbReference type="AlphaFoldDB" id="A0AAV4GPP5"/>
<evidence type="ECO:0000256" key="1">
    <source>
        <dbReference type="SAM" id="Coils"/>
    </source>
</evidence>
<keyword evidence="1" id="KW-0175">Coiled coil</keyword>
<sequence length="384" mass="43893">MDIQTEGLHSLLLLEDTLDREVERLEEELVWHRQKRVYLQALECPDVHLRDLDLTIQRSEGVVVTMKQLLQQIFQERKMCSDQLQEQLVSRPVLTPISDHFVDRSTEVSHTIHRHRPRRRSYLHYHHLIVRPTRQQRKTHLKVKGLPLNTCRQSLHHSSPQERLLSTEIEHSTIGTAVHSSSADLLSISEKSPSGNCNALAEEKYKPSESFCVNCSTAKCAETNLNCSNGMSSQRKAFKSSLIHRPVKCRKRRKMRDALVGSEITKEKCLFHKDQTSILQDSKTPPGEKFSPNWHNLDTVDISFCPDNSSRTAEVTTTVIEPSYSERSRNSNDVVNSHEEAAHETYLTDTRRRVHSADVTFSCYSGCPWEDVMFGTAGAGIREG</sequence>
<proteinExistence type="predicted"/>
<accession>A0AAV4GPP5</accession>